<accession>A0A6J8AJR5</accession>
<name>A0A6J8AJR5_MYTCO</name>
<gene>
    <name evidence="2" type="ORF">MCOR_8041</name>
</gene>
<organism evidence="2 3">
    <name type="scientific">Mytilus coruscus</name>
    <name type="common">Sea mussel</name>
    <dbReference type="NCBI Taxonomy" id="42192"/>
    <lineage>
        <taxon>Eukaryota</taxon>
        <taxon>Metazoa</taxon>
        <taxon>Spiralia</taxon>
        <taxon>Lophotrochozoa</taxon>
        <taxon>Mollusca</taxon>
        <taxon>Bivalvia</taxon>
        <taxon>Autobranchia</taxon>
        <taxon>Pteriomorphia</taxon>
        <taxon>Mytilida</taxon>
        <taxon>Mytiloidea</taxon>
        <taxon>Mytilidae</taxon>
        <taxon>Mytilinae</taxon>
        <taxon>Mytilus</taxon>
    </lineage>
</organism>
<evidence type="ECO:0000313" key="2">
    <source>
        <dbReference type="EMBL" id="CAC5368513.1"/>
    </source>
</evidence>
<dbReference type="Proteomes" id="UP000507470">
    <property type="component" value="Unassembled WGS sequence"/>
</dbReference>
<dbReference type="EMBL" id="CACVKT020001487">
    <property type="protein sequence ID" value="CAC5368513.1"/>
    <property type="molecule type" value="Genomic_DNA"/>
</dbReference>
<protein>
    <submittedName>
        <fullName evidence="2">Uncharacterized protein</fullName>
    </submittedName>
</protein>
<reference evidence="2 3" key="1">
    <citation type="submission" date="2020-06" db="EMBL/GenBank/DDBJ databases">
        <authorList>
            <person name="Li R."/>
            <person name="Bekaert M."/>
        </authorList>
    </citation>
    <scope>NUCLEOTIDE SEQUENCE [LARGE SCALE GENOMIC DNA]</scope>
    <source>
        <strain evidence="3">wild</strain>
    </source>
</reference>
<sequence length="395" mass="44097">MLRRSARKRKVQDLARPRNTTTRASIVTIGPETQTTMTLTVSAAGSPNWTGSMPHHATYSTPLGDSMENKNYSTGSTSVNMNTGSNLKCYAFNYEGSCFKQACFYKHVCIRCNAGHPIITCRNGQTFALHNQRPSYANPSFSSPLLQNRHNFSFGQPGSNPRQRPANAFMGQGAYLHKNKMLRSMFELARIDVKFASPNLIVNPADFDLLGIELNGHFNIDKSLPFGCSISCSLYEKFETFFLMIDRFRCLDPTADIYPAPIPLEFMTCYFKPLVTSLIESSIAPSTLQIYQRGHIHVANCYTSIVGDPVNVWIVGSSLVKHAIVAARDRPGLGRLNASLWWHGKGSMIGKYVKSQLRTMKKYEDPPHFLILHLAGNDIGSSRVGFLRIEIKNVL</sequence>
<evidence type="ECO:0000313" key="3">
    <source>
        <dbReference type="Proteomes" id="UP000507470"/>
    </source>
</evidence>
<feature type="compositionally biased region" description="Basic residues" evidence="1">
    <location>
        <begin position="1"/>
        <end position="10"/>
    </location>
</feature>
<dbReference type="OrthoDB" id="6063244at2759"/>
<keyword evidence="3" id="KW-1185">Reference proteome</keyword>
<evidence type="ECO:0000256" key="1">
    <source>
        <dbReference type="SAM" id="MobiDB-lite"/>
    </source>
</evidence>
<dbReference type="AlphaFoldDB" id="A0A6J8AJR5"/>
<feature type="region of interest" description="Disordered" evidence="1">
    <location>
        <begin position="1"/>
        <end position="21"/>
    </location>
</feature>
<proteinExistence type="predicted"/>